<keyword evidence="2" id="KW-1185">Reference proteome</keyword>
<dbReference type="Proteomes" id="UP001165960">
    <property type="component" value="Unassembled WGS sequence"/>
</dbReference>
<sequence length="133" mass="14784">MLFWLTQLLPHFVFAIYQISLRSTGPPVPLLADSCSPDSPFGPVHLTEYPLKPEYKDYTPEKIPIIDSLAHIQSAREVQLSSCLQVCMEPPVTPNVRAQNALDSQLACLEAKLPTAWKPSQIVSQGKKTPPFN</sequence>
<evidence type="ECO:0000313" key="1">
    <source>
        <dbReference type="EMBL" id="KAJ9087804.1"/>
    </source>
</evidence>
<protein>
    <submittedName>
        <fullName evidence="1">Uncharacterized protein</fullName>
    </submittedName>
</protein>
<gene>
    <name evidence="1" type="ORF">DSO57_1029353</name>
</gene>
<organism evidence="1 2">
    <name type="scientific">Entomophthora muscae</name>
    <dbReference type="NCBI Taxonomy" id="34485"/>
    <lineage>
        <taxon>Eukaryota</taxon>
        <taxon>Fungi</taxon>
        <taxon>Fungi incertae sedis</taxon>
        <taxon>Zoopagomycota</taxon>
        <taxon>Entomophthoromycotina</taxon>
        <taxon>Entomophthoromycetes</taxon>
        <taxon>Entomophthorales</taxon>
        <taxon>Entomophthoraceae</taxon>
        <taxon>Entomophthora</taxon>
    </lineage>
</organism>
<reference evidence="1" key="1">
    <citation type="submission" date="2022-04" db="EMBL/GenBank/DDBJ databases">
        <title>Genome of the entomopathogenic fungus Entomophthora muscae.</title>
        <authorList>
            <person name="Elya C."/>
            <person name="Lovett B.R."/>
            <person name="Lee E."/>
            <person name="Macias A.M."/>
            <person name="Hajek A.E."/>
            <person name="De Bivort B.L."/>
            <person name="Kasson M.T."/>
            <person name="De Fine Licht H.H."/>
            <person name="Stajich J.E."/>
        </authorList>
    </citation>
    <scope>NUCLEOTIDE SEQUENCE</scope>
    <source>
        <strain evidence="1">Berkeley</strain>
    </source>
</reference>
<proteinExistence type="predicted"/>
<dbReference type="EMBL" id="QTSX02000193">
    <property type="protein sequence ID" value="KAJ9087804.1"/>
    <property type="molecule type" value="Genomic_DNA"/>
</dbReference>
<accession>A0ACC2UL18</accession>
<name>A0ACC2UL18_9FUNG</name>
<comment type="caution">
    <text evidence="1">The sequence shown here is derived from an EMBL/GenBank/DDBJ whole genome shotgun (WGS) entry which is preliminary data.</text>
</comment>
<evidence type="ECO:0000313" key="2">
    <source>
        <dbReference type="Proteomes" id="UP001165960"/>
    </source>
</evidence>